<feature type="transmembrane region" description="Helical" evidence="1">
    <location>
        <begin position="7"/>
        <end position="28"/>
    </location>
</feature>
<organism evidence="2 3">
    <name type="scientific">Flavobacterium johnsoniae</name>
    <name type="common">Cytophaga johnsonae</name>
    <dbReference type="NCBI Taxonomy" id="986"/>
    <lineage>
        <taxon>Bacteria</taxon>
        <taxon>Pseudomonadati</taxon>
        <taxon>Bacteroidota</taxon>
        <taxon>Flavobacteriia</taxon>
        <taxon>Flavobacteriales</taxon>
        <taxon>Flavobacteriaceae</taxon>
        <taxon>Flavobacterium</taxon>
    </lineage>
</organism>
<sequence>MDENPKIIPISFAPLDFLVAMVCLALVIPL</sequence>
<dbReference type="AlphaFoldDB" id="A0A1M5FV96"/>
<name>A0A1M5FV96_FLAJO</name>
<keyword evidence="1" id="KW-1133">Transmembrane helix</keyword>
<gene>
    <name evidence="2" type="ORF">SAMN05444388_101106</name>
</gene>
<proteinExistence type="predicted"/>
<protein>
    <submittedName>
        <fullName evidence="2">Uncharacterized protein</fullName>
    </submittedName>
</protein>
<keyword evidence="1" id="KW-0472">Membrane</keyword>
<evidence type="ECO:0000313" key="3">
    <source>
        <dbReference type="Proteomes" id="UP000184112"/>
    </source>
</evidence>
<dbReference type="Proteomes" id="UP000184112">
    <property type="component" value="Unassembled WGS sequence"/>
</dbReference>
<reference evidence="2 3" key="1">
    <citation type="submission" date="2016-11" db="EMBL/GenBank/DDBJ databases">
        <authorList>
            <person name="Jaros S."/>
            <person name="Januszkiewicz K."/>
            <person name="Wedrychowicz H."/>
        </authorList>
    </citation>
    <scope>NUCLEOTIDE SEQUENCE [LARGE SCALE GENOMIC DNA]</scope>
    <source>
        <strain evidence="2 3">DSM 6792</strain>
    </source>
</reference>
<accession>A0A1M5FV96</accession>
<evidence type="ECO:0000313" key="2">
    <source>
        <dbReference type="EMBL" id="SHF95112.1"/>
    </source>
</evidence>
<keyword evidence="1" id="KW-0812">Transmembrane</keyword>
<evidence type="ECO:0000256" key="1">
    <source>
        <dbReference type="SAM" id="Phobius"/>
    </source>
</evidence>
<dbReference type="EMBL" id="FQWH01000001">
    <property type="protein sequence ID" value="SHF95112.1"/>
    <property type="molecule type" value="Genomic_DNA"/>
</dbReference>